<organism evidence="1 2">
    <name type="scientific">Clostridium kluyveri</name>
    <dbReference type="NCBI Taxonomy" id="1534"/>
    <lineage>
        <taxon>Bacteria</taxon>
        <taxon>Bacillati</taxon>
        <taxon>Bacillota</taxon>
        <taxon>Clostridia</taxon>
        <taxon>Eubacteriales</taxon>
        <taxon>Clostridiaceae</taxon>
        <taxon>Clostridium</taxon>
    </lineage>
</organism>
<gene>
    <name evidence="1" type="ORF">BS101_02580</name>
</gene>
<protein>
    <submittedName>
        <fullName evidence="1">Uncharacterized protein</fullName>
    </submittedName>
</protein>
<proteinExistence type="predicted"/>
<sequence length="96" mass="11046">MGYVFLLALMVYTTIEREVRNALKKQKEPVIIPGKVKSYTPTAKNIMELLKNIIVSIITFKDGSTMRVINNINDNTKRILNLAGFSEKIYTEDFIY</sequence>
<evidence type="ECO:0000313" key="2">
    <source>
        <dbReference type="Proteomes" id="UP000184604"/>
    </source>
</evidence>
<dbReference type="Proteomes" id="UP000184604">
    <property type="component" value="Chromosome"/>
</dbReference>
<dbReference type="EMBL" id="CP018335">
    <property type="protein sequence ID" value="APM37712.1"/>
    <property type="molecule type" value="Genomic_DNA"/>
</dbReference>
<reference evidence="1 2" key="1">
    <citation type="submission" date="2016-12" db="EMBL/GenBank/DDBJ databases">
        <title>Complete genome sequence of Clostridium kluyveri JZZ isolated from the pit mud of a Chinese flavor liquor-making factory.</title>
        <authorList>
            <person name="Wang Y."/>
        </authorList>
    </citation>
    <scope>NUCLEOTIDE SEQUENCE [LARGE SCALE GENOMIC DNA]</scope>
    <source>
        <strain evidence="1 2">JZZ</strain>
    </source>
</reference>
<evidence type="ECO:0000313" key="1">
    <source>
        <dbReference type="EMBL" id="APM37712.1"/>
    </source>
</evidence>
<dbReference type="AlphaFoldDB" id="A0A1L5F433"/>
<accession>A0A1L5F433</accession>
<dbReference type="OrthoDB" id="2078486at2"/>
<name>A0A1L5F433_CLOKL</name>
<dbReference type="RefSeq" id="WP_073537400.1">
    <property type="nucleotide sequence ID" value="NZ_CP018335.1"/>
</dbReference>